<feature type="transmembrane region" description="Helical" evidence="6">
    <location>
        <begin position="220"/>
        <end position="239"/>
    </location>
</feature>
<keyword evidence="3 6" id="KW-0812">Transmembrane</keyword>
<feature type="transmembrane region" description="Helical" evidence="6">
    <location>
        <begin position="104"/>
        <end position="126"/>
    </location>
</feature>
<feature type="transmembrane region" description="Helical" evidence="6">
    <location>
        <begin position="72"/>
        <end position="92"/>
    </location>
</feature>
<sequence length="262" mass="28135">MDWVIIILIVLAFALAFGIGSNDETMANVVGSGSLKLKRAVILGGVLAFLGVILLSRNVGKTIGKSLLGPSINYNSFMMIAILLSTSIWLIISSKSSVPISTTHSVVGSIFGISFVWAISTGENYFLSINWVKISEVVLGWFISPILGFFGAIAMQLIIKRFMKYRSAGLLEVESTEKYLQYAILTFVCINQISRGGNDSANALGVLIGLTGPDNLTQEVVTILTFIIGLMLMAGLIFVGKNVIRNISTTTGKMRPSDSLSA</sequence>
<reference evidence="7" key="1">
    <citation type="journal article" date="2014" name="Front. Microbiol.">
        <title>High frequency of phylogenetically diverse reductive dehalogenase-homologous genes in deep subseafloor sedimentary metagenomes.</title>
        <authorList>
            <person name="Kawai M."/>
            <person name="Futagami T."/>
            <person name="Toyoda A."/>
            <person name="Takaki Y."/>
            <person name="Nishi S."/>
            <person name="Hori S."/>
            <person name="Arai W."/>
            <person name="Tsubouchi T."/>
            <person name="Morono Y."/>
            <person name="Uchiyama I."/>
            <person name="Ito T."/>
            <person name="Fujiyama A."/>
            <person name="Inagaki F."/>
            <person name="Takami H."/>
        </authorList>
    </citation>
    <scope>NUCLEOTIDE SEQUENCE</scope>
    <source>
        <strain evidence="7">Expedition CK06-06</strain>
    </source>
</reference>
<dbReference type="PANTHER" id="PTHR11101">
    <property type="entry name" value="PHOSPHATE TRANSPORTER"/>
    <property type="match status" value="1"/>
</dbReference>
<gene>
    <name evidence="7" type="ORF">S01H4_49176</name>
</gene>
<dbReference type="InterPro" id="IPR001204">
    <property type="entry name" value="Phos_transporter"/>
</dbReference>
<evidence type="ECO:0000256" key="3">
    <source>
        <dbReference type="ARBA" id="ARBA00022692"/>
    </source>
</evidence>
<evidence type="ECO:0000313" key="7">
    <source>
        <dbReference type="EMBL" id="GAG97343.1"/>
    </source>
</evidence>
<evidence type="ECO:0000256" key="6">
    <source>
        <dbReference type="SAM" id="Phobius"/>
    </source>
</evidence>
<feature type="transmembrane region" description="Helical" evidence="6">
    <location>
        <begin position="40"/>
        <end position="60"/>
    </location>
</feature>
<dbReference type="GO" id="GO:0005315">
    <property type="term" value="F:phosphate transmembrane transporter activity"/>
    <property type="evidence" value="ECO:0007669"/>
    <property type="project" value="InterPro"/>
</dbReference>
<evidence type="ECO:0000256" key="5">
    <source>
        <dbReference type="ARBA" id="ARBA00023136"/>
    </source>
</evidence>
<keyword evidence="4 6" id="KW-1133">Transmembrane helix</keyword>
<evidence type="ECO:0000256" key="4">
    <source>
        <dbReference type="ARBA" id="ARBA00022989"/>
    </source>
</evidence>
<dbReference type="AlphaFoldDB" id="X1CME5"/>
<dbReference type="GO" id="GO:0035435">
    <property type="term" value="P:phosphate ion transmembrane transport"/>
    <property type="evidence" value="ECO:0007669"/>
    <property type="project" value="TreeGrafter"/>
</dbReference>
<evidence type="ECO:0000256" key="2">
    <source>
        <dbReference type="ARBA" id="ARBA00022448"/>
    </source>
</evidence>
<dbReference type="Pfam" id="PF01384">
    <property type="entry name" value="PHO4"/>
    <property type="match status" value="1"/>
</dbReference>
<evidence type="ECO:0008006" key="8">
    <source>
        <dbReference type="Google" id="ProtNLM"/>
    </source>
</evidence>
<feature type="transmembrane region" description="Helical" evidence="6">
    <location>
        <begin position="138"/>
        <end position="159"/>
    </location>
</feature>
<feature type="non-terminal residue" evidence="7">
    <location>
        <position position="262"/>
    </location>
</feature>
<comment type="subcellular location">
    <subcellularLocation>
        <location evidence="1">Membrane</location>
        <topology evidence="1">Multi-pass membrane protein</topology>
    </subcellularLocation>
</comment>
<protein>
    <recommendedName>
        <fullName evidence="8">Phosphate permease</fullName>
    </recommendedName>
</protein>
<comment type="caution">
    <text evidence="7">The sequence shown here is derived from an EMBL/GenBank/DDBJ whole genome shotgun (WGS) entry which is preliminary data.</text>
</comment>
<dbReference type="GO" id="GO:0016020">
    <property type="term" value="C:membrane"/>
    <property type="evidence" value="ECO:0007669"/>
    <property type="project" value="UniProtKB-SubCell"/>
</dbReference>
<keyword evidence="5 6" id="KW-0472">Membrane</keyword>
<proteinExistence type="predicted"/>
<organism evidence="7">
    <name type="scientific">marine sediment metagenome</name>
    <dbReference type="NCBI Taxonomy" id="412755"/>
    <lineage>
        <taxon>unclassified sequences</taxon>
        <taxon>metagenomes</taxon>
        <taxon>ecological metagenomes</taxon>
    </lineage>
</organism>
<keyword evidence="2" id="KW-0813">Transport</keyword>
<name>X1CME5_9ZZZZ</name>
<dbReference type="EMBL" id="BART01027791">
    <property type="protein sequence ID" value="GAG97343.1"/>
    <property type="molecule type" value="Genomic_DNA"/>
</dbReference>
<evidence type="ECO:0000256" key="1">
    <source>
        <dbReference type="ARBA" id="ARBA00004141"/>
    </source>
</evidence>
<accession>X1CME5</accession>
<dbReference type="PANTHER" id="PTHR11101:SF80">
    <property type="entry name" value="PHOSPHATE TRANSPORTER"/>
    <property type="match status" value="1"/>
</dbReference>